<evidence type="ECO:0000313" key="8">
    <source>
        <dbReference type="EMBL" id="MFC4721919.1"/>
    </source>
</evidence>
<dbReference type="PIRSF" id="PIRSF000099">
    <property type="entry name" value="Histidinol_dh"/>
    <property type="match status" value="1"/>
</dbReference>
<dbReference type="EC" id="1.1.1.23" evidence="5"/>
<dbReference type="NCBIfam" id="TIGR00069">
    <property type="entry name" value="hisD"/>
    <property type="match status" value="1"/>
</dbReference>
<feature type="active site" description="Proton acceptor" evidence="5">
    <location>
        <position position="322"/>
    </location>
</feature>
<comment type="function">
    <text evidence="5">Catalyzes the sequential NAD-dependent oxidations of L-histidinol to L-histidinaldehyde and then to L-histidine.</text>
</comment>
<evidence type="ECO:0000313" key="9">
    <source>
        <dbReference type="Proteomes" id="UP001595953"/>
    </source>
</evidence>
<feature type="binding site" evidence="5">
    <location>
        <position position="258"/>
    </location>
    <ligand>
        <name>Zn(2+)</name>
        <dbReference type="ChEBI" id="CHEBI:29105"/>
    </ligand>
</feature>
<comment type="cofactor">
    <cofactor evidence="5">
        <name>Zn(2+)</name>
        <dbReference type="ChEBI" id="CHEBI:29105"/>
    </cofactor>
    <text evidence="5">Binds 1 zinc ion per subunit.</text>
</comment>
<feature type="binding site" evidence="5">
    <location>
        <position position="356"/>
    </location>
    <ligand>
        <name>Zn(2+)</name>
        <dbReference type="ChEBI" id="CHEBI:29105"/>
    </ligand>
</feature>
<dbReference type="InterPro" id="IPR022695">
    <property type="entry name" value="Histidinol_DH_monofunct"/>
</dbReference>
<keyword evidence="4 5" id="KW-0560">Oxidoreductase</keyword>
<comment type="similarity">
    <text evidence="1 5 6 7">Belongs to the histidinol dehydrogenase family.</text>
</comment>
<dbReference type="PRINTS" id="PR00083">
    <property type="entry name" value="HOLDHDRGNASE"/>
</dbReference>
<feature type="binding site" evidence="5">
    <location>
        <position position="356"/>
    </location>
    <ligand>
        <name>substrate</name>
    </ligand>
</feature>
<dbReference type="GO" id="GO:0004399">
    <property type="term" value="F:histidinol dehydrogenase activity"/>
    <property type="evidence" value="ECO:0007669"/>
    <property type="project" value="UniProtKB-EC"/>
</dbReference>
<organism evidence="8 9">
    <name type="scientific">Geojedonia litorea</name>
    <dbReference type="NCBI Taxonomy" id="1268269"/>
    <lineage>
        <taxon>Bacteria</taxon>
        <taxon>Pseudomonadati</taxon>
        <taxon>Bacteroidota</taxon>
        <taxon>Flavobacteriia</taxon>
        <taxon>Flavobacteriales</taxon>
        <taxon>Flavobacteriaceae</taxon>
        <taxon>Geojedonia</taxon>
    </lineage>
</organism>
<feature type="binding site" evidence="5">
    <location>
        <position position="415"/>
    </location>
    <ligand>
        <name>substrate</name>
    </ligand>
</feature>
<feature type="binding site" evidence="5">
    <location>
        <position position="124"/>
    </location>
    <ligand>
        <name>NAD(+)</name>
        <dbReference type="ChEBI" id="CHEBI:57540"/>
    </ligand>
</feature>
<dbReference type="Gene3D" id="3.40.50.1980">
    <property type="entry name" value="Nitrogenase molybdenum iron protein domain"/>
    <property type="match status" value="2"/>
</dbReference>
<dbReference type="InterPro" id="IPR001692">
    <property type="entry name" value="Histidinol_DH_CS"/>
</dbReference>
<gene>
    <name evidence="5 8" type="primary">hisD</name>
    <name evidence="8" type="ORF">ACFO5O_06285</name>
</gene>
<feature type="binding site" evidence="5">
    <location>
        <position position="255"/>
    </location>
    <ligand>
        <name>substrate</name>
    </ligand>
</feature>
<name>A0ABV9N342_9FLAO</name>
<feature type="binding site" evidence="5">
    <location>
        <position position="410"/>
    </location>
    <ligand>
        <name>substrate</name>
    </ligand>
</feature>
<feature type="binding site" evidence="5">
    <location>
        <position position="186"/>
    </location>
    <ligand>
        <name>NAD(+)</name>
        <dbReference type="ChEBI" id="CHEBI:57540"/>
    </ligand>
</feature>
<evidence type="ECO:0000256" key="5">
    <source>
        <dbReference type="HAMAP-Rule" id="MF_01024"/>
    </source>
</evidence>
<dbReference type="SUPFAM" id="SSF53720">
    <property type="entry name" value="ALDH-like"/>
    <property type="match status" value="1"/>
</dbReference>
<keyword evidence="3 5" id="KW-0862">Zinc</keyword>
<dbReference type="Pfam" id="PF00815">
    <property type="entry name" value="Histidinol_dh"/>
    <property type="match status" value="1"/>
</dbReference>
<keyword evidence="5" id="KW-0028">Amino-acid biosynthesis</keyword>
<comment type="catalytic activity">
    <reaction evidence="5">
        <text>L-histidinol + 2 NAD(+) + H2O = L-histidine + 2 NADH + 3 H(+)</text>
        <dbReference type="Rhea" id="RHEA:20641"/>
        <dbReference type="ChEBI" id="CHEBI:15377"/>
        <dbReference type="ChEBI" id="CHEBI:15378"/>
        <dbReference type="ChEBI" id="CHEBI:57540"/>
        <dbReference type="ChEBI" id="CHEBI:57595"/>
        <dbReference type="ChEBI" id="CHEBI:57699"/>
        <dbReference type="ChEBI" id="CHEBI:57945"/>
        <dbReference type="EC" id="1.1.1.23"/>
    </reaction>
</comment>
<keyword evidence="2 5" id="KW-0479">Metal-binding</keyword>
<evidence type="ECO:0000256" key="4">
    <source>
        <dbReference type="ARBA" id="ARBA00023002"/>
    </source>
</evidence>
<accession>A0ABV9N342</accession>
<dbReference type="CDD" id="cd06572">
    <property type="entry name" value="Histidinol_dh"/>
    <property type="match status" value="1"/>
</dbReference>
<feature type="binding site" evidence="5">
    <location>
        <position position="255"/>
    </location>
    <ligand>
        <name>Zn(2+)</name>
        <dbReference type="ChEBI" id="CHEBI:29105"/>
    </ligand>
</feature>
<feature type="binding site" evidence="5">
    <location>
        <position position="323"/>
    </location>
    <ligand>
        <name>substrate</name>
    </ligand>
</feature>
<keyword evidence="5" id="KW-0368">Histidine biosynthesis</keyword>
<keyword evidence="9" id="KW-1185">Reference proteome</keyword>
<evidence type="ECO:0000256" key="1">
    <source>
        <dbReference type="ARBA" id="ARBA00010178"/>
    </source>
</evidence>
<dbReference type="PANTHER" id="PTHR21256">
    <property type="entry name" value="HISTIDINOL DEHYDROGENASE HDH"/>
    <property type="match status" value="1"/>
</dbReference>
<comment type="caution">
    <text evidence="8">The sequence shown here is derived from an EMBL/GenBank/DDBJ whole genome shotgun (WGS) entry which is preliminary data.</text>
</comment>
<comment type="pathway">
    <text evidence="5">Amino-acid biosynthesis; L-histidine biosynthesis; L-histidine from 5-phospho-alpha-D-ribose 1-diphosphate: step 9/9.</text>
</comment>
<dbReference type="InterPro" id="IPR016161">
    <property type="entry name" value="Ald_DH/histidinol_DH"/>
</dbReference>
<feature type="binding site" evidence="5">
    <location>
        <position position="209"/>
    </location>
    <ligand>
        <name>NAD(+)</name>
        <dbReference type="ChEBI" id="CHEBI:57540"/>
    </ligand>
</feature>
<dbReference type="Gene3D" id="1.20.5.1300">
    <property type="match status" value="1"/>
</dbReference>
<dbReference type="InterPro" id="IPR012131">
    <property type="entry name" value="Hstdl_DH"/>
</dbReference>
<feature type="binding site" evidence="5">
    <location>
        <position position="258"/>
    </location>
    <ligand>
        <name>substrate</name>
    </ligand>
</feature>
<sequence>MKIIENPSQEAWPELLKRPTQTVDDIEQIVTEVFNDVRQNGDKAIANYTLKFDKVSMKSQLVSSDEIAQAIKQVNPELKTAIQVAKTNIEKFHRAQKTSKVEVETTKGVSCWQEKRPIESVGLYIPGGTAPLFSTVLMLAIPAQIAGCKQIILCSPPNAEGKIANEILYAAHLCGVSKILKVGGIQAIAGLTFGTASIPKVNKVFGPGNQFVTVAKQLATKYGVAIDMPAGPSELLVMADDSANASYVASDLLSQAEHGSDSQVILVSTSKQLISKVSEEINKQLDVLPRKAIAEKAIHNSKLIYVESDELALELINAYGPEHFIICSKNESLFIDGVCNAGSVFIGNYTPESAGDYASGTNHTLPTNGFSKAYSGVNLDSFTKSITFQKISKQGLVNIGNTIELMAEAEGLQAHKNAVTIRLNDLK</sequence>
<evidence type="ECO:0000256" key="3">
    <source>
        <dbReference type="ARBA" id="ARBA00022833"/>
    </source>
</evidence>
<dbReference type="EMBL" id="JBHSGP010000012">
    <property type="protein sequence ID" value="MFC4721919.1"/>
    <property type="molecule type" value="Genomic_DNA"/>
</dbReference>
<dbReference type="RefSeq" id="WP_387961994.1">
    <property type="nucleotide sequence ID" value="NZ_JBHSGP010000012.1"/>
</dbReference>
<evidence type="ECO:0000256" key="6">
    <source>
        <dbReference type="PIRNR" id="PIRNR000099"/>
    </source>
</evidence>
<protein>
    <recommendedName>
        <fullName evidence="5">Histidinol dehydrogenase</fullName>
        <shortName evidence="5">HDH</shortName>
        <ecNumber evidence="5">1.1.1.23</ecNumber>
    </recommendedName>
</protein>
<evidence type="ECO:0000256" key="7">
    <source>
        <dbReference type="RuleBase" id="RU004175"/>
    </source>
</evidence>
<keyword evidence="5" id="KW-0520">NAD</keyword>
<feature type="binding site" evidence="5">
    <location>
        <position position="233"/>
    </location>
    <ligand>
        <name>substrate</name>
    </ligand>
</feature>
<feature type="binding site" evidence="5">
    <location>
        <position position="415"/>
    </location>
    <ligand>
        <name>Zn(2+)</name>
        <dbReference type="ChEBI" id="CHEBI:29105"/>
    </ligand>
</feature>
<evidence type="ECO:0000256" key="2">
    <source>
        <dbReference type="ARBA" id="ARBA00022723"/>
    </source>
</evidence>
<dbReference type="PROSITE" id="PS00611">
    <property type="entry name" value="HISOL_DEHYDROGENASE"/>
    <property type="match status" value="1"/>
</dbReference>
<dbReference type="Proteomes" id="UP001595953">
    <property type="component" value="Unassembled WGS sequence"/>
</dbReference>
<dbReference type="PANTHER" id="PTHR21256:SF2">
    <property type="entry name" value="HISTIDINE BIOSYNTHESIS TRIFUNCTIONAL PROTEIN"/>
    <property type="match status" value="1"/>
</dbReference>
<proteinExistence type="inferred from homology"/>
<reference evidence="9" key="1">
    <citation type="journal article" date="2019" name="Int. J. Syst. Evol. Microbiol.">
        <title>The Global Catalogue of Microorganisms (GCM) 10K type strain sequencing project: providing services to taxonomists for standard genome sequencing and annotation.</title>
        <authorList>
            <consortium name="The Broad Institute Genomics Platform"/>
            <consortium name="The Broad Institute Genome Sequencing Center for Infectious Disease"/>
            <person name="Wu L."/>
            <person name="Ma J."/>
        </authorList>
    </citation>
    <scope>NUCLEOTIDE SEQUENCE [LARGE SCALE GENOMIC DNA]</scope>
    <source>
        <strain evidence="9">CCUG 63682</strain>
    </source>
</reference>
<dbReference type="HAMAP" id="MF_01024">
    <property type="entry name" value="HisD"/>
    <property type="match status" value="1"/>
</dbReference>
<feature type="active site" description="Proton acceptor" evidence="5">
    <location>
        <position position="323"/>
    </location>
</feature>